<keyword evidence="9" id="KW-1185">Reference proteome</keyword>
<accession>A0A975IWF0</accession>
<feature type="domain" description="DUF7884" evidence="7">
    <location>
        <begin position="10"/>
        <end position="79"/>
    </location>
</feature>
<protein>
    <submittedName>
        <fullName evidence="8">Class I SAM-dependent methyltransferase</fullName>
    </submittedName>
</protein>
<evidence type="ECO:0000256" key="1">
    <source>
        <dbReference type="ARBA" id="ARBA00010815"/>
    </source>
</evidence>
<feature type="compositionally biased region" description="Polar residues" evidence="6">
    <location>
        <begin position="446"/>
        <end position="457"/>
    </location>
</feature>
<dbReference type="Pfam" id="PF02353">
    <property type="entry name" value="CMAS"/>
    <property type="match status" value="1"/>
</dbReference>
<evidence type="ECO:0000256" key="3">
    <source>
        <dbReference type="ARBA" id="ARBA00022679"/>
    </source>
</evidence>
<dbReference type="PANTHER" id="PTHR43667">
    <property type="entry name" value="CYCLOPROPANE-FATTY-ACYL-PHOSPHOLIPID SYNTHASE"/>
    <property type="match status" value="1"/>
</dbReference>
<keyword evidence="3" id="KW-0808">Transferase</keyword>
<dbReference type="GO" id="GO:0008168">
    <property type="term" value="F:methyltransferase activity"/>
    <property type="evidence" value="ECO:0007669"/>
    <property type="project" value="UniProtKB-KW"/>
</dbReference>
<keyword evidence="5" id="KW-0443">Lipid metabolism</keyword>
<dbReference type="GO" id="GO:0006629">
    <property type="term" value="P:lipid metabolic process"/>
    <property type="evidence" value="ECO:0007669"/>
    <property type="project" value="UniProtKB-KW"/>
</dbReference>
<evidence type="ECO:0000256" key="6">
    <source>
        <dbReference type="SAM" id="MobiDB-lite"/>
    </source>
</evidence>
<dbReference type="PANTHER" id="PTHR43667:SF1">
    <property type="entry name" value="CYCLOPROPANE-FATTY-ACYL-PHOSPHOLIPID SYNTHASE"/>
    <property type="match status" value="1"/>
</dbReference>
<comment type="similarity">
    <text evidence="1">Belongs to the CFA/CMAS family.</text>
</comment>
<evidence type="ECO:0000313" key="9">
    <source>
        <dbReference type="Proteomes" id="UP000676409"/>
    </source>
</evidence>
<evidence type="ECO:0000256" key="2">
    <source>
        <dbReference type="ARBA" id="ARBA00022603"/>
    </source>
</evidence>
<dbReference type="InterPro" id="IPR029063">
    <property type="entry name" value="SAM-dependent_MTases_sf"/>
</dbReference>
<evidence type="ECO:0000256" key="4">
    <source>
        <dbReference type="ARBA" id="ARBA00022691"/>
    </source>
</evidence>
<dbReference type="EMBL" id="CP073078">
    <property type="protein sequence ID" value="QUD89519.1"/>
    <property type="molecule type" value="Genomic_DNA"/>
</dbReference>
<feature type="compositionally biased region" description="Low complexity" evidence="6">
    <location>
        <begin position="428"/>
        <end position="445"/>
    </location>
</feature>
<dbReference type="InterPro" id="IPR050723">
    <property type="entry name" value="CFA/CMAS"/>
</dbReference>
<dbReference type="Proteomes" id="UP000676409">
    <property type="component" value="Chromosome"/>
</dbReference>
<keyword evidence="2 8" id="KW-0489">Methyltransferase</keyword>
<dbReference type="AlphaFoldDB" id="A0A975IWF0"/>
<dbReference type="KEGG" id="caul:KCG34_06455"/>
<dbReference type="RefSeq" id="WP_211939571.1">
    <property type="nucleotide sequence ID" value="NZ_CP073078.1"/>
</dbReference>
<dbReference type="InterPro" id="IPR057206">
    <property type="entry name" value="DUF7884"/>
</dbReference>
<gene>
    <name evidence="8" type="ORF">KCG34_06455</name>
</gene>
<proteinExistence type="inferred from homology"/>
<dbReference type="Pfam" id="PF25371">
    <property type="entry name" value="DUF7884"/>
    <property type="match status" value="1"/>
</dbReference>
<evidence type="ECO:0000313" key="8">
    <source>
        <dbReference type="EMBL" id="QUD89519.1"/>
    </source>
</evidence>
<evidence type="ECO:0000259" key="7">
    <source>
        <dbReference type="Pfam" id="PF25371"/>
    </source>
</evidence>
<reference evidence="8" key="1">
    <citation type="submission" date="2021-04" db="EMBL/GenBank/DDBJ databases">
        <title>The complete genome sequence of Caulobacter sp. S6.</title>
        <authorList>
            <person name="Tang Y."/>
            <person name="Ouyang W."/>
            <person name="Liu Q."/>
            <person name="Huang B."/>
            <person name="Guo Z."/>
            <person name="Lei P."/>
        </authorList>
    </citation>
    <scope>NUCLEOTIDE SEQUENCE</scope>
    <source>
        <strain evidence="8">S6</strain>
    </source>
</reference>
<evidence type="ECO:0000256" key="5">
    <source>
        <dbReference type="ARBA" id="ARBA00023098"/>
    </source>
</evidence>
<sequence>MILHVLFAKTLRSGRLSVVYDDGLTETYGDGSGAPVVVRLSRKAALRIALEPSLGLGEAYMEGDLVFEKGDLWDLLSLVGRNLPERPRIRHPFLAGVKNALVRRLRQVNDRRAARRNVAHHYDLAADLYRRFLDADMQYSCAYFAKPGMSLEEAQAAKKAHLAAKLRLRPGHRVLDIGSGWGGLGLSLARDYGAKVTGITLSEEQLALANRRAAAEDLSDRARFALSDYRDVRGAFDRIISVGMFEHVGSPNYVGFFQQIERLLTDDGVAVVHAIGRMEPPGTTDPFIRKYIFPGGYIPSLSQVTAAVEKAGLWITDIEILRLHYAETLRCWRARFQADRAAIAALYDERFCRMFEFYLAVGELSFRTGTTMVFQLQLTRRMDALPIVRDYMFEEERAPAWIEPAAHRQDGRRPQPSPPLRNPRERATPNASANATAPDASSSPNEIMSSAPISDTRTIIPPSRQAGKHKGAG</sequence>
<dbReference type="Gene3D" id="3.40.50.150">
    <property type="entry name" value="Vaccinia Virus protein VP39"/>
    <property type="match status" value="1"/>
</dbReference>
<feature type="region of interest" description="Disordered" evidence="6">
    <location>
        <begin position="402"/>
        <end position="473"/>
    </location>
</feature>
<keyword evidence="4" id="KW-0949">S-adenosyl-L-methionine</keyword>
<dbReference type="CDD" id="cd02440">
    <property type="entry name" value="AdoMet_MTases"/>
    <property type="match status" value="1"/>
</dbReference>
<organism evidence="8 9">
    <name type="scientific">Phenylobacterium montanum</name>
    <dbReference type="NCBI Taxonomy" id="2823693"/>
    <lineage>
        <taxon>Bacteria</taxon>
        <taxon>Pseudomonadati</taxon>
        <taxon>Pseudomonadota</taxon>
        <taxon>Alphaproteobacteria</taxon>
        <taxon>Caulobacterales</taxon>
        <taxon>Caulobacteraceae</taxon>
        <taxon>Phenylobacterium</taxon>
    </lineage>
</organism>
<dbReference type="GO" id="GO:0032259">
    <property type="term" value="P:methylation"/>
    <property type="evidence" value="ECO:0007669"/>
    <property type="project" value="UniProtKB-KW"/>
</dbReference>
<dbReference type="SUPFAM" id="SSF53335">
    <property type="entry name" value="S-adenosyl-L-methionine-dependent methyltransferases"/>
    <property type="match status" value="1"/>
</dbReference>
<name>A0A975IWF0_9CAUL</name>